<dbReference type="Gene3D" id="3.40.50.720">
    <property type="entry name" value="NAD(P)-binding Rossmann-like Domain"/>
    <property type="match status" value="1"/>
</dbReference>
<organism evidence="3 5">
    <name type="scientific">Superficieibacter electus</name>
    <dbReference type="NCBI Taxonomy" id="2022662"/>
    <lineage>
        <taxon>Bacteria</taxon>
        <taxon>Pseudomonadati</taxon>
        <taxon>Pseudomonadota</taxon>
        <taxon>Gammaproteobacteria</taxon>
        <taxon>Enterobacterales</taxon>
        <taxon>Enterobacteriaceae</taxon>
        <taxon>Superficieibacter</taxon>
    </lineage>
</organism>
<name>A0A2P5GUA0_9ENTR</name>
<proteinExistence type="predicted"/>
<reference evidence="4 5" key="1">
    <citation type="submission" date="2018-01" db="EMBL/GenBank/DDBJ databases">
        <title>Superficieibacter electus gen. nov., sp. nov., an extended-spectrum beta-lactamase possessing member of the Enterobacteriaceae family, isolated from intensive care unit surfaces.</title>
        <authorList>
            <person name="Potter R.F."/>
            <person name="D'Souza A.W."/>
        </authorList>
    </citation>
    <scope>NUCLEOTIDE SEQUENCE [LARGE SCALE GENOMIC DNA]</scope>
    <source>
        <strain evidence="3 5">BP-1</strain>
        <strain evidence="2 4">BP-2</strain>
    </source>
</reference>
<sequence>MNIVLTGASGFIGGAFLRRFANVPGLSLCGVGRRSVRDLPASVRYYNLPLDRLGEINVAPDVVIHAAGRASPWGTAREYYCDNVQTTEWVIDFCLARGLPRLIFLSTAAVYYRFAHQYHLTEDAIVGPAFTSEYGRSKYLAEQRVGQYSGEKTIFRPCGVFGAGDKLLFPPLLDAARKKRLINLHSESPAQAELLSVDILCDYLLQAATAPQVRSCYNISAAHPVATRDLLHEVLSRLDLPPPTRTLSATAALRFAGALEWCWRKLLLPGEPPITRFGIGVFSYSAVLDVSRMLADFGAPKVAFDDCLSQFLQQYKAQQ</sequence>
<gene>
    <name evidence="3" type="ORF">CHU32_04910</name>
    <name evidence="2" type="ORF">CHU33_03355</name>
</gene>
<dbReference type="AlphaFoldDB" id="A0A2P5GUA0"/>
<evidence type="ECO:0000313" key="5">
    <source>
        <dbReference type="Proteomes" id="UP000247005"/>
    </source>
</evidence>
<comment type="caution">
    <text evidence="3">The sequence shown here is derived from an EMBL/GenBank/DDBJ whole genome shotgun (WGS) entry which is preliminary data.</text>
</comment>
<protein>
    <submittedName>
        <fullName evidence="3">NAD(P)H steroid dehydrogenase</fullName>
    </submittedName>
</protein>
<dbReference type="InterPro" id="IPR050177">
    <property type="entry name" value="Lipid_A_modif_metabolic_enz"/>
</dbReference>
<dbReference type="RefSeq" id="WP_103674665.1">
    <property type="nucleotide sequence ID" value="NZ_PQGD01000003.1"/>
</dbReference>
<dbReference type="OrthoDB" id="9801056at2"/>
<dbReference type="PANTHER" id="PTHR43245">
    <property type="entry name" value="BIFUNCTIONAL POLYMYXIN RESISTANCE PROTEIN ARNA"/>
    <property type="match status" value="1"/>
</dbReference>
<dbReference type="SUPFAM" id="SSF51735">
    <property type="entry name" value="NAD(P)-binding Rossmann-fold domains"/>
    <property type="match status" value="1"/>
</dbReference>
<dbReference type="EMBL" id="PQGE01000002">
    <property type="protein sequence ID" value="POP47276.1"/>
    <property type="molecule type" value="Genomic_DNA"/>
</dbReference>
<dbReference type="Proteomes" id="UP000247005">
    <property type="component" value="Unassembled WGS sequence"/>
</dbReference>
<dbReference type="PANTHER" id="PTHR43245:SF24">
    <property type="entry name" value="DEHYDROGENASE"/>
    <property type="match status" value="1"/>
</dbReference>
<evidence type="ECO:0000313" key="3">
    <source>
        <dbReference type="EMBL" id="POP50123.1"/>
    </source>
</evidence>
<dbReference type="InterPro" id="IPR001509">
    <property type="entry name" value="Epimerase_deHydtase"/>
</dbReference>
<feature type="domain" description="NAD-dependent epimerase/dehydratase" evidence="1">
    <location>
        <begin position="3"/>
        <end position="213"/>
    </location>
</feature>
<evidence type="ECO:0000313" key="4">
    <source>
        <dbReference type="Proteomes" id="UP000237073"/>
    </source>
</evidence>
<evidence type="ECO:0000259" key="1">
    <source>
        <dbReference type="Pfam" id="PF01370"/>
    </source>
</evidence>
<accession>A0A2P5GUA0</accession>
<dbReference type="InterPro" id="IPR036291">
    <property type="entry name" value="NAD(P)-bd_dom_sf"/>
</dbReference>
<dbReference type="EMBL" id="PQGD01000003">
    <property type="protein sequence ID" value="POP50123.1"/>
    <property type="molecule type" value="Genomic_DNA"/>
</dbReference>
<dbReference type="Pfam" id="PF01370">
    <property type="entry name" value="Epimerase"/>
    <property type="match status" value="1"/>
</dbReference>
<keyword evidence="4" id="KW-1185">Reference proteome</keyword>
<dbReference type="Proteomes" id="UP000237073">
    <property type="component" value="Unassembled WGS sequence"/>
</dbReference>
<evidence type="ECO:0000313" key="2">
    <source>
        <dbReference type="EMBL" id="POP47276.1"/>
    </source>
</evidence>